<dbReference type="EC" id="1.-.-.-" evidence="3"/>
<dbReference type="GO" id="GO:0005737">
    <property type="term" value="C:cytoplasm"/>
    <property type="evidence" value="ECO:0007669"/>
    <property type="project" value="TreeGrafter"/>
</dbReference>
<sequence length="371" mass="39939">MYEVDMTIIGGGLVGASIAWGLARSGTKPLVLDGADLDLRASRANFALVWVQGKGLHAPHYALWSDASARRWPTMANTLLDDSGIDVGLQQDGAFTFALSEEELEANRQDMESIELETNGRAPQFEVLDRQQTLDRVLGIGPEVVGSIYCAADGHVNALRLFHALHAAMERQGATYRPNHPVQSIEPTTGGFILKGEAFSILSRRIVLAAGLDNKRLAPMVGLSCPLKRSKGQILVTEKTQTALPCLSAGMRQADEGGIMIGDSEETDNTRISSSPDISAVLASRALRIFPALSDLNVVRSWTGFRVKTADGVPIYDHSERYPGAFLVACHSGVTLAANHALIVAQQIAAGQLEDELSVFSARRFHAQQAV</sequence>
<evidence type="ECO:0000256" key="1">
    <source>
        <dbReference type="ARBA" id="ARBA00023002"/>
    </source>
</evidence>
<dbReference type="EMBL" id="FCNL01000043">
    <property type="protein sequence ID" value="CVI25510.1"/>
    <property type="molecule type" value="Genomic_DNA"/>
</dbReference>
<evidence type="ECO:0000313" key="4">
    <source>
        <dbReference type="Proteomes" id="UP000192074"/>
    </source>
</evidence>
<dbReference type="Gene3D" id="3.30.9.10">
    <property type="entry name" value="D-Amino Acid Oxidase, subunit A, domain 2"/>
    <property type="match status" value="1"/>
</dbReference>
<dbReference type="InterPro" id="IPR006076">
    <property type="entry name" value="FAD-dep_OxRdtase"/>
</dbReference>
<dbReference type="PANTHER" id="PTHR13847">
    <property type="entry name" value="SARCOSINE DEHYDROGENASE-RELATED"/>
    <property type="match status" value="1"/>
</dbReference>
<evidence type="ECO:0000259" key="2">
    <source>
        <dbReference type="Pfam" id="PF01266"/>
    </source>
</evidence>
<dbReference type="GO" id="GO:0016491">
    <property type="term" value="F:oxidoreductase activity"/>
    <property type="evidence" value="ECO:0007669"/>
    <property type="project" value="UniProtKB-KW"/>
</dbReference>
<reference evidence="3 4" key="1">
    <citation type="submission" date="2016-01" db="EMBL/GenBank/DDBJ databases">
        <authorList>
            <person name="Regsiter A."/>
            <person name="william w."/>
        </authorList>
    </citation>
    <scope>NUCLEOTIDE SEQUENCE [LARGE SCALE GENOMIC DNA]</scope>
    <source>
        <strain evidence="3 4">B6</strain>
    </source>
</reference>
<name>A0A822VCI1_AGRTU</name>
<dbReference type="SUPFAM" id="SSF54373">
    <property type="entry name" value="FAD-linked reductases, C-terminal domain"/>
    <property type="match status" value="1"/>
</dbReference>
<organism evidence="3 4">
    <name type="scientific">Agrobacterium tumefaciens str. B6</name>
    <dbReference type="NCBI Taxonomy" id="1183423"/>
    <lineage>
        <taxon>Bacteria</taxon>
        <taxon>Pseudomonadati</taxon>
        <taxon>Pseudomonadota</taxon>
        <taxon>Alphaproteobacteria</taxon>
        <taxon>Hyphomicrobiales</taxon>
        <taxon>Rhizobiaceae</taxon>
        <taxon>Rhizobium/Agrobacterium group</taxon>
        <taxon>Agrobacterium</taxon>
        <taxon>Agrobacterium tumefaciens complex</taxon>
    </lineage>
</organism>
<dbReference type="AlphaFoldDB" id="A0A822VCI1"/>
<dbReference type="Gene3D" id="3.50.50.60">
    <property type="entry name" value="FAD/NAD(P)-binding domain"/>
    <property type="match status" value="1"/>
</dbReference>
<dbReference type="PANTHER" id="PTHR13847:SF289">
    <property type="entry name" value="GLYCINE OXIDASE"/>
    <property type="match status" value="1"/>
</dbReference>
<evidence type="ECO:0000313" key="3">
    <source>
        <dbReference type="EMBL" id="CVI25510.1"/>
    </source>
</evidence>
<protein>
    <submittedName>
        <fullName evidence="3">Opine oxidase subunit B</fullName>
        <ecNumber evidence="3">1.-.-.-</ecNumber>
    </submittedName>
</protein>
<comment type="caution">
    <text evidence="3">The sequence shown here is derived from an EMBL/GenBank/DDBJ whole genome shotgun (WGS) entry which is preliminary data.</text>
</comment>
<keyword evidence="1 3" id="KW-0560">Oxidoreductase</keyword>
<accession>A0A822VCI1</accession>
<dbReference type="SMR" id="A0A822VCI1"/>
<proteinExistence type="predicted"/>
<gene>
    <name evidence="3" type="primary">ooxB</name>
    <name evidence="3" type="ORF">AGR4A_pTi0108</name>
</gene>
<feature type="domain" description="FAD dependent oxidoreductase" evidence="2">
    <location>
        <begin position="5"/>
        <end position="346"/>
    </location>
</feature>
<dbReference type="Pfam" id="PF01266">
    <property type="entry name" value="DAO"/>
    <property type="match status" value="1"/>
</dbReference>
<dbReference type="SUPFAM" id="SSF51905">
    <property type="entry name" value="FAD/NAD(P)-binding domain"/>
    <property type="match status" value="1"/>
</dbReference>
<dbReference type="RefSeq" id="WP_010892398.1">
    <property type="nucleotide sequence ID" value="NZ_LMVK01000049.1"/>
</dbReference>
<dbReference type="InterPro" id="IPR036188">
    <property type="entry name" value="FAD/NAD-bd_sf"/>
</dbReference>
<dbReference type="Proteomes" id="UP000192074">
    <property type="component" value="Unassembled WGS sequence"/>
</dbReference>